<keyword evidence="4" id="KW-1185">Reference proteome</keyword>
<evidence type="ECO:0000256" key="1">
    <source>
        <dbReference type="ARBA" id="ARBA00023002"/>
    </source>
</evidence>
<evidence type="ECO:0000259" key="2">
    <source>
        <dbReference type="Pfam" id="PF01266"/>
    </source>
</evidence>
<dbReference type="AlphaFoldDB" id="Q1N3F7"/>
<feature type="domain" description="FAD dependent oxidoreductase" evidence="2">
    <location>
        <begin position="36"/>
        <end position="394"/>
    </location>
</feature>
<dbReference type="EMBL" id="AAQH01000005">
    <property type="protein sequence ID" value="EAT12634.1"/>
    <property type="molecule type" value="Genomic_DNA"/>
</dbReference>
<name>Q1N3F7_9GAMM</name>
<keyword evidence="1" id="KW-0560">Oxidoreductase</keyword>
<dbReference type="GO" id="GO:0005737">
    <property type="term" value="C:cytoplasm"/>
    <property type="evidence" value="ECO:0007669"/>
    <property type="project" value="TreeGrafter"/>
</dbReference>
<dbReference type="HOGENOM" id="CLU_007884_3_0_6"/>
<dbReference type="InterPro" id="IPR006076">
    <property type="entry name" value="FAD-dep_OxRdtase"/>
</dbReference>
<gene>
    <name evidence="3" type="ORF">RED65_13157</name>
</gene>
<dbReference type="Pfam" id="PF01266">
    <property type="entry name" value="DAO"/>
    <property type="match status" value="1"/>
</dbReference>
<dbReference type="Proteomes" id="UP000004263">
    <property type="component" value="Unassembled WGS sequence"/>
</dbReference>
<sequence>MGVSENAKQPRVGAYYTATVKQESDYPELEGDIRVDVAIVGGGFTGVNTALELAERGLKVAVIEASKLGWGATGRNGGQVTGSLSGDGAMRKQMRRALGNDVDNFIWHLRFHGHDIIKERIEKYGIDCDLKFGHLHTAYKPAHMKELEADYQELVEHGLGDQAQLVDREGISEFLETDIYHGGIYNKKNMHLHSLDLCLGEALAAESLGVRFFENSPVINIDHGNSAANKPAKVFTEKGSITANTVMLAGNAYHRLERLKMSGKIFPAAGGIVATEPLGDVADLINPKDVAVYDCRFVLDYYRLTKDKRLLFGGGANYSGRESRNIEAELRPAIERTFPRLKGVKIDYQWSGMMGIVINRIPQLGKLSDNVFYAQGYSGHGIALSHIVSEIMANAITGHMKDFDTFAQCNHVRLPGSEWIGNQFLALGMWYYVLMEKLR</sequence>
<dbReference type="OrthoDB" id="311718at2"/>
<dbReference type="Gene3D" id="3.50.50.60">
    <property type="entry name" value="FAD/NAD(P)-binding domain"/>
    <property type="match status" value="1"/>
</dbReference>
<dbReference type="STRING" id="207949.RED65_13157"/>
<protein>
    <submittedName>
        <fullName evidence="3">FAD dependent oxidoreductase</fullName>
    </submittedName>
</protein>
<dbReference type="GO" id="GO:0016491">
    <property type="term" value="F:oxidoreductase activity"/>
    <property type="evidence" value="ECO:0007669"/>
    <property type="project" value="UniProtKB-KW"/>
</dbReference>
<dbReference type="SUPFAM" id="SSF51905">
    <property type="entry name" value="FAD/NAD(P)-binding domain"/>
    <property type="match status" value="1"/>
</dbReference>
<dbReference type="Gene3D" id="3.30.9.10">
    <property type="entry name" value="D-Amino Acid Oxidase, subunit A, domain 2"/>
    <property type="match status" value="1"/>
</dbReference>
<proteinExistence type="predicted"/>
<organism evidence="3 4">
    <name type="scientific">Bermanella marisrubri</name>
    <dbReference type="NCBI Taxonomy" id="207949"/>
    <lineage>
        <taxon>Bacteria</taxon>
        <taxon>Pseudomonadati</taxon>
        <taxon>Pseudomonadota</taxon>
        <taxon>Gammaproteobacteria</taxon>
        <taxon>Oceanospirillales</taxon>
        <taxon>Oceanospirillaceae</taxon>
        <taxon>Bermanella</taxon>
    </lineage>
</organism>
<evidence type="ECO:0000313" key="3">
    <source>
        <dbReference type="EMBL" id="EAT12634.1"/>
    </source>
</evidence>
<dbReference type="PANTHER" id="PTHR13847">
    <property type="entry name" value="SARCOSINE DEHYDROGENASE-RELATED"/>
    <property type="match status" value="1"/>
</dbReference>
<comment type="caution">
    <text evidence="3">The sequence shown here is derived from an EMBL/GenBank/DDBJ whole genome shotgun (WGS) entry which is preliminary data.</text>
</comment>
<dbReference type="InterPro" id="IPR036188">
    <property type="entry name" value="FAD/NAD-bd_sf"/>
</dbReference>
<dbReference type="RefSeq" id="WP_007018423.1">
    <property type="nucleotide sequence ID" value="NZ_CH724117.1"/>
</dbReference>
<evidence type="ECO:0000313" key="4">
    <source>
        <dbReference type="Proteomes" id="UP000004263"/>
    </source>
</evidence>
<dbReference type="PANTHER" id="PTHR13847:SF249">
    <property type="entry name" value="OXIDOREDUCTASE-RELATED"/>
    <property type="match status" value="1"/>
</dbReference>
<accession>Q1N3F7</accession>
<reference evidence="3 4" key="1">
    <citation type="submission" date="2006-03" db="EMBL/GenBank/DDBJ databases">
        <authorList>
            <person name="Pinhassi J."/>
            <person name="Pedros-Alio C."/>
            <person name="Ferriera S."/>
            <person name="Johnson J."/>
            <person name="Kravitz S."/>
            <person name="Halpern A."/>
            <person name="Remington K."/>
            <person name="Beeson K."/>
            <person name="Tran B."/>
            <person name="Rogers Y.-H."/>
            <person name="Friedman R."/>
            <person name="Venter J.C."/>
        </authorList>
    </citation>
    <scope>NUCLEOTIDE SEQUENCE [LARGE SCALE GENOMIC DNA]</scope>
    <source>
        <strain evidence="3 4">RED65</strain>
    </source>
</reference>